<sequence length="43" mass="4710">MSLMPCLRITRKPVASFTLKAKAASATLRRQGKEAVHSQQPSL</sequence>
<dbReference type="EMBL" id="CP124543">
    <property type="protein sequence ID" value="WGV25960.1"/>
    <property type="molecule type" value="Genomic_DNA"/>
</dbReference>
<organism evidence="1 3">
    <name type="scientific">Halotia branconii CENA392</name>
    <dbReference type="NCBI Taxonomy" id="1539056"/>
    <lineage>
        <taxon>Bacteria</taxon>
        <taxon>Bacillati</taxon>
        <taxon>Cyanobacteriota</taxon>
        <taxon>Cyanophyceae</taxon>
        <taxon>Nostocales</taxon>
        <taxon>Nodulariaceae</taxon>
        <taxon>Halotia</taxon>
    </lineage>
</organism>
<dbReference type="KEGG" id="hbq:QI031_00090"/>
<proteinExistence type="predicted"/>
<reference evidence="1 3" key="1">
    <citation type="journal article" date="2023" name="Limnol Oceanogr Lett">
        <title>Environmental adaptations by the intertidal Antarctic cyanobacterium Halotia branconii CENA392 as revealed using long-read genome sequencing.</title>
        <authorList>
            <person name="Dextro R.B."/>
            <person name="Delbaje E."/>
            <person name="Freitas P.N.N."/>
            <person name="Geraldes V."/>
            <person name="Pinto E."/>
            <person name="Long P.F."/>
            <person name="Fiore M.F."/>
        </authorList>
    </citation>
    <scope>NUCLEOTIDE SEQUENCE [LARGE SCALE GENOMIC DNA]</scope>
    <source>
        <strain evidence="1 3">CENA392</strain>
    </source>
</reference>
<accession>A0AAJ6NT11</accession>
<name>A0AAJ6NT11_9CYAN</name>
<evidence type="ECO:0000313" key="3">
    <source>
        <dbReference type="Proteomes" id="UP001223520"/>
    </source>
</evidence>
<dbReference type="AlphaFoldDB" id="A0AAJ6NT11"/>
<protein>
    <submittedName>
        <fullName evidence="1">Uncharacterized protein</fullName>
    </submittedName>
</protein>
<evidence type="ECO:0000313" key="1">
    <source>
        <dbReference type="EMBL" id="WGV25944.1"/>
    </source>
</evidence>
<dbReference type="EMBL" id="CP124543">
    <property type="protein sequence ID" value="WGV25944.1"/>
    <property type="molecule type" value="Genomic_DNA"/>
</dbReference>
<dbReference type="Proteomes" id="UP001223520">
    <property type="component" value="Chromosome"/>
</dbReference>
<dbReference type="RefSeq" id="WP_281483215.1">
    <property type="nucleotide sequence ID" value="NZ_CP124543.1"/>
</dbReference>
<gene>
    <name evidence="2" type="ORF">QI031_00090</name>
    <name evidence="1" type="ORF">QI031_30280</name>
</gene>
<keyword evidence="3" id="KW-1185">Reference proteome</keyword>
<evidence type="ECO:0000313" key="2">
    <source>
        <dbReference type="EMBL" id="WGV25960.1"/>
    </source>
</evidence>
<dbReference type="KEGG" id="hbq:QI031_30280"/>